<evidence type="ECO:0000313" key="1">
    <source>
        <dbReference type="EMBL" id="KAK3040517.1"/>
    </source>
</evidence>
<dbReference type="Proteomes" id="UP001188597">
    <property type="component" value="Unassembled WGS sequence"/>
</dbReference>
<dbReference type="AlphaFoldDB" id="A0AA89BL01"/>
<dbReference type="InterPro" id="IPR011990">
    <property type="entry name" value="TPR-like_helical_dom_sf"/>
</dbReference>
<dbReference type="EMBL" id="JAVXUP010000052">
    <property type="protein sequence ID" value="KAK3040517.1"/>
    <property type="molecule type" value="Genomic_DNA"/>
</dbReference>
<dbReference type="Gene3D" id="1.25.40.10">
    <property type="entry name" value="Tetratricopeptide repeat domain"/>
    <property type="match status" value="1"/>
</dbReference>
<keyword evidence="2" id="KW-1185">Reference proteome</keyword>
<name>A0AA89BL01_9ASTE</name>
<reference evidence="1" key="1">
    <citation type="submission" date="2022-12" db="EMBL/GenBank/DDBJ databases">
        <title>Draft genome assemblies for two species of Escallonia (Escalloniales).</title>
        <authorList>
            <person name="Chanderbali A."/>
            <person name="Dervinis C."/>
            <person name="Anghel I."/>
            <person name="Soltis D."/>
            <person name="Soltis P."/>
            <person name="Zapata F."/>
        </authorList>
    </citation>
    <scope>NUCLEOTIDE SEQUENCE</scope>
    <source>
        <strain evidence="1">UCBG64.0493</strain>
        <tissue evidence="1">Leaf</tissue>
    </source>
</reference>
<accession>A0AA89BL01</accession>
<proteinExistence type="predicted"/>
<evidence type="ECO:0000313" key="2">
    <source>
        <dbReference type="Proteomes" id="UP001188597"/>
    </source>
</evidence>
<protein>
    <submittedName>
        <fullName evidence="1">Uncharacterized protein</fullName>
    </submittedName>
</protein>
<sequence length="202" mass="22600">MRPSDPKVPNFNHPILHLLQQCKTLGSLKQAHAQMITTGLILHTYPLSRILLLSSTLATSLSYALAIFNQVPNPTIFLFNTLISSSLTPKHRHTHVALSLYSCILTHTSLKPNNYTYPSLFKACGCHPWLQHGLALHTHHANDQQISAHQEVPGGLALDHVIITFQLGFFNVENVEYLLISNFSSKILSAICLMSMDQQKER</sequence>
<organism evidence="1 2">
    <name type="scientific">Escallonia herrerae</name>
    <dbReference type="NCBI Taxonomy" id="1293975"/>
    <lineage>
        <taxon>Eukaryota</taxon>
        <taxon>Viridiplantae</taxon>
        <taxon>Streptophyta</taxon>
        <taxon>Embryophyta</taxon>
        <taxon>Tracheophyta</taxon>
        <taxon>Spermatophyta</taxon>
        <taxon>Magnoliopsida</taxon>
        <taxon>eudicotyledons</taxon>
        <taxon>Gunneridae</taxon>
        <taxon>Pentapetalae</taxon>
        <taxon>asterids</taxon>
        <taxon>campanulids</taxon>
        <taxon>Escalloniales</taxon>
        <taxon>Escalloniaceae</taxon>
        <taxon>Escallonia</taxon>
    </lineage>
</organism>
<gene>
    <name evidence="1" type="ORF">RJ639_028963</name>
</gene>
<comment type="caution">
    <text evidence="1">The sequence shown here is derived from an EMBL/GenBank/DDBJ whole genome shotgun (WGS) entry which is preliminary data.</text>
</comment>